<gene>
    <name evidence="11" type="ORF">HDF15_000068</name>
</gene>
<keyword evidence="4 9" id="KW-0456">Lyase</keyword>
<comment type="caution">
    <text evidence="11">The sequence shown here is derived from an EMBL/GenBank/DDBJ whole genome shotgun (WGS) entry which is preliminary data.</text>
</comment>
<comment type="pathway">
    <text evidence="1 9">Porphyrin-containing compound metabolism; protoporphyrin-IX biosynthesis; coproporphyrinogen-III from 5-aminolevulinate: step 3/4.</text>
</comment>
<dbReference type="PANTHER" id="PTHR38042">
    <property type="entry name" value="UROPORPHYRINOGEN-III SYNTHASE, CHLOROPLASTIC"/>
    <property type="match status" value="1"/>
</dbReference>
<dbReference type="AlphaFoldDB" id="A0A7W8E6Z2"/>
<evidence type="ECO:0000256" key="2">
    <source>
        <dbReference type="ARBA" id="ARBA00008133"/>
    </source>
</evidence>
<keyword evidence="5 9" id="KW-0627">Porphyrin biosynthesis</keyword>
<organism evidence="11 12">
    <name type="scientific">Granulicella mallensis</name>
    <dbReference type="NCBI Taxonomy" id="940614"/>
    <lineage>
        <taxon>Bacteria</taxon>
        <taxon>Pseudomonadati</taxon>
        <taxon>Acidobacteriota</taxon>
        <taxon>Terriglobia</taxon>
        <taxon>Terriglobales</taxon>
        <taxon>Acidobacteriaceae</taxon>
        <taxon>Granulicella</taxon>
    </lineage>
</organism>
<evidence type="ECO:0000256" key="9">
    <source>
        <dbReference type="RuleBase" id="RU366031"/>
    </source>
</evidence>
<evidence type="ECO:0000256" key="7">
    <source>
        <dbReference type="ARBA" id="ARBA00040167"/>
    </source>
</evidence>
<proteinExistence type="inferred from homology"/>
<dbReference type="EMBL" id="JACHIO010000001">
    <property type="protein sequence ID" value="MBB5061743.1"/>
    <property type="molecule type" value="Genomic_DNA"/>
</dbReference>
<sequence length="271" mass="28605">MTHPRVLITRAPHQVSELAESLRAAGIEPILIPAIETVEPTSFAPLDAALSGIDTFHWLLFTSANAVEAFNRRLGVLKGVGRPSVHSFHAGTTGLKVAAIGPATARAVEVAGLQVDLTPTQAVAESLAAALLPHARQPDGTPTRFLLVRAEQARDHLPDTLCAAGAEVTIAPAYRTVIPESSIPTIRELFVRPENYPEAITFTSSSTAHNLVALLEAAGLVLPPDILRASIGPITSQTLVQLGFPPHVEAKEPSVPSLVAAIVGHFKSARR</sequence>
<evidence type="ECO:0000256" key="6">
    <source>
        <dbReference type="ARBA" id="ARBA00037589"/>
    </source>
</evidence>
<dbReference type="RefSeq" id="WP_184252294.1">
    <property type="nucleotide sequence ID" value="NZ_JACHIO010000001.1"/>
</dbReference>
<comment type="catalytic activity">
    <reaction evidence="8 9">
        <text>hydroxymethylbilane = uroporphyrinogen III + H2O</text>
        <dbReference type="Rhea" id="RHEA:18965"/>
        <dbReference type="ChEBI" id="CHEBI:15377"/>
        <dbReference type="ChEBI" id="CHEBI:57308"/>
        <dbReference type="ChEBI" id="CHEBI:57845"/>
        <dbReference type="EC" id="4.2.1.75"/>
    </reaction>
</comment>
<dbReference type="SUPFAM" id="SSF69618">
    <property type="entry name" value="HemD-like"/>
    <property type="match status" value="1"/>
</dbReference>
<comment type="similarity">
    <text evidence="2 9">Belongs to the uroporphyrinogen-III synthase family.</text>
</comment>
<dbReference type="GO" id="GO:0006780">
    <property type="term" value="P:uroporphyrinogen III biosynthetic process"/>
    <property type="evidence" value="ECO:0007669"/>
    <property type="project" value="UniProtKB-UniRule"/>
</dbReference>
<dbReference type="InterPro" id="IPR039793">
    <property type="entry name" value="UROS/Hem4"/>
</dbReference>
<dbReference type="CDD" id="cd06578">
    <property type="entry name" value="HemD"/>
    <property type="match status" value="1"/>
</dbReference>
<accession>A0A7W8E6Z2</accession>
<evidence type="ECO:0000313" key="12">
    <source>
        <dbReference type="Proteomes" id="UP000584867"/>
    </source>
</evidence>
<evidence type="ECO:0000313" key="11">
    <source>
        <dbReference type="EMBL" id="MBB5061743.1"/>
    </source>
</evidence>
<dbReference type="GO" id="GO:0004852">
    <property type="term" value="F:uroporphyrinogen-III synthase activity"/>
    <property type="evidence" value="ECO:0007669"/>
    <property type="project" value="UniProtKB-UniRule"/>
</dbReference>
<dbReference type="Pfam" id="PF02602">
    <property type="entry name" value="HEM4"/>
    <property type="match status" value="1"/>
</dbReference>
<evidence type="ECO:0000256" key="5">
    <source>
        <dbReference type="ARBA" id="ARBA00023244"/>
    </source>
</evidence>
<evidence type="ECO:0000259" key="10">
    <source>
        <dbReference type="Pfam" id="PF02602"/>
    </source>
</evidence>
<dbReference type="GO" id="GO:0006782">
    <property type="term" value="P:protoporphyrinogen IX biosynthetic process"/>
    <property type="evidence" value="ECO:0007669"/>
    <property type="project" value="UniProtKB-UniRule"/>
</dbReference>
<dbReference type="PANTHER" id="PTHR38042:SF1">
    <property type="entry name" value="UROPORPHYRINOGEN-III SYNTHASE, CHLOROPLASTIC"/>
    <property type="match status" value="1"/>
</dbReference>
<name>A0A7W8E6Z2_9BACT</name>
<protein>
    <recommendedName>
        <fullName evidence="7 9">Uroporphyrinogen-III synthase</fullName>
        <ecNumber evidence="3 9">4.2.1.75</ecNumber>
    </recommendedName>
</protein>
<evidence type="ECO:0000256" key="3">
    <source>
        <dbReference type="ARBA" id="ARBA00013109"/>
    </source>
</evidence>
<dbReference type="InterPro" id="IPR036108">
    <property type="entry name" value="4pyrrol_syn_uPrphyn_synt_sf"/>
</dbReference>
<feature type="domain" description="Tetrapyrrole biosynthesis uroporphyrinogen III synthase" evidence="10">
    <location>
        <begin position="16"/>
        <end position="260"/>
    </location>
</feature>
<dbReference type="Gene3D" id="3.40.50.10090">
    <property type="match status" value="2"/>
</dbReference>
<dbReference type="InterPro" id="IPR003754">
    <property type="entry name" value="4pyrrol_synth_uPrphyn_synth"/>
</dbReference>
<evidence type="ECO:0000256" key="8">
    <source>
        <dbReference type="ARBA" id="ARBA00048617"/>
    </source>
</evidence>
<reference evidence="11 12" key="1">
    <citation type="submission" date="2020-08" db="EMBL/GenBank/DDBJ databases">
        <title>Genomic Encyclopedia of Type Strains, Phase IV (KMG-V): Genome sequencing to study the core and pangenomes of soil and plant-associated prokaryotes.</title>
        <authorList>
            <person name="Whitman W."/>
        </authorList>
    </citation>
    <scope>NUCLEOTIDE SEQUENCE [LARGE SCALE GENOMIC DNA]</scope>
    <source>
        <strain evidence="11 12">X5P3</strain>
    </source>
</reference>
<dbReference type="EC" id="4.2.1.75" evidence="3 9"/>
<dbReference type="Proteomes" id="UP000584867">
    <property type="component" value="Unassembled WGS sequence"/>
</dbReference>
<comment type="function">
    <text evidence="6 9">Catalyzes cyclization of the linear tetrapyrrole, hydroxymethylbilane, to the macrocyclic uroporphyrinogen III.</text>
</comment>
<evidence type="ECO:0000256" key="4">
    <source>
        <dbReference type="ARBA" id="ARBA00023239"/>
    </source>
</evidence>
<evidence type="ECO:0000256" key="1">
    <source>
        <dbReference type="ARBA" id="ARBA00004772"/>
    </source>
</evidence>
<dbReference type="UniPathway" id="UPA00251">
    <property type="reaction ID" value="UER00320"/>
</dbReference>